<dbReference type="InterPro" id="IPR041078">
    <property type="entry name" value="Plavaka"/>
</dbReference>
<comment type="caution">
    <text evidence="1">The sequence shown here is derived from an EMBL/GenBank/DDBJ whole genome shotgun (WGS) entry which is preliminary data.</text>
</comment>
<accession>A0AAD4E3G7</accession>
<evidence type="ECO:0000313" key="1">
    <source>
        <dbReference type="EMBL" id="KAG1898850.1"/>
    </source>
</evidence>
<dbReference type="AlphaFoldDB" id="A0AAD4E3G7"/>
<organism evidence="1 2">
    <name type="scientific">Suillus fuscotomentosus</name>
    <dbReference type="NCBI Taxonomy" id="1912939"/>
    <lineage>
        <taxon>Eukaryota</taxon>
        <taxon>Fungi</taxon>
        <taxon>Dikarya</taxon>
        <taxon>Basidiomycota</taxon>
        <taxon>Agaricomycotina</taxon>
        <taxon>Agaricomycetes</taxon>
        <taxon>Agaricomycetidae</taxon>
        <taxon>Boletales</taxon>
        <taxon>Suillineae</taxon>
        <taxon>Suillaceae</taxon>
        <taxon>Suillus</taxon>
    </lineage>
</organism>
<dbReference type="GeneID" id="64658675"/>
<protein>
    <submittedName>
        <fullName evidence="1">Uncharacterized protein</fullName>
    </submittedName>
</protein>
<proteinExistence type="predicted"/>
<dbReference type="RefSeq" id="XP_041224426.1">
    <property type="nucleotide sequence ID" value="XM_041364377.1"/>
</dbReference>
<reference evidence="1" key="1">
    <citation type="journal article" date="2020" name="New Phytol.">
        <title>Comparative genomics reveals dynamic genome evolution in host specialist ectomycorrhizal fungi.</title>
        <authorList>
            <person name="Lofgren L.A."/>
            <person name="Nguyen N.H."/>
            <person name="Vilgalys R."/>
            <person name="Ruytinx J."/>
            <person name="Liao H.L."/>
            <person name="Branco S."/>
            <person name="Kuo A."/>
            <person name="LaButti K."/>
            <person name="Lipzen A."/>
            <person name="Andreopoulos W."/>
            <person name="Pangilinan J."/>
            <person name="Riley R."/>
            <person name="Hundley H."/>
            <person name="Na H."/>
            <person name="Barry K."/>
            <person name="Grigoriev I.V."/>
            <person name="Stajich J.E."/>
            <person name="Kennedy P.G."/>
        </authorList>
    </citation>
    <scope>NUCLEOTIDE SEQUENCE</scope>
    <source>
        <strain evidence="1">FC203</strain>
    </source>
</reference>
<sequence>MWTDDWWWNMQQHLPAGAVVALMILASDKTNLTCFHGDKAAWPVYLTVRNIQKDVRCQPSKHATVLIGYLPISKMLHFKDDEGHQLGHYWLFHNCMHLVMEPLIEAGHSGVEMICTDWNIHWIFPILVAYIADHPEQCLIACCKENHCPHCVVRPNQ</sequence>
<evidence type="ECO:0000313" key="2">
    <source>
        <dbReference type="Proteomes" id="UP001195769"/>
    </source>
</evidence>
<dbReference type="EMBL" id="JABBWK010000036">
    <property type="protein sequence ID" value="KAG1898850.1"/>
    <property type="molecule type" value="Genomic_DNA"/>
</dbReference>
<dbReference type="Pfam" id="PF18759">
    <property type="entry name" value="Plavaka"/>
    <property type="match status" value="1"/>
</dbReference>
<keyword evidence="2" id="KW-1185">Reference proteome</keyword>
<dbReference type="Proteomes" id="UP001195769">
    <property type="component" value="Unassembled WGS sequence"/>
</dbReference>
<name>A0AAD4E3G7_9AGAM</name>
<gene>
    <name evidence="1" type="ORF">F5891DRAFT_1129292</name>
</gene>